<accession>A0A0T9TWN6</accession>
<evidence type="ECO:0000256" key="1">
    <source>
        <dbReference type="ARBA" id="ARBA00004141"/>
    </source>
</evidence>
<reference evidence="8 9" key="2">
    <citation type="submission" date="2015-03" db="EMBL/GenBank/DDBJ databases">
        <authorList>
            <consortium name="Pathogen Informatics"/>
            <person name="Murphy D."/>
        </authorList>
    </citation>
    <scope>NUCLEOTIDE SEQUENCE [LARGE SCALE GENOMIC DNA]</scope>
    <source>
        <strain evidence="8 9">IP08791</strain>
    </source>
</reference>
<gene>
    <name evidence="7" type="primary">codB_3</name>
    <name evidence="7" type="ORF">ERS137965_01930</name>
    <name evidence="8" type="ORF">ERS137966_03107</name>
</gene>
<keyword evidence="5 6" id="KW-0472">Membrane</keyword>
<evidence type="ECO:0000313" key="10">
    <source>
        <dbReference type="Proteomes" id="UP000041595"/>
    </source>
</evidence>
<dbReference type="EMBL" id="CQEH01000015">
    <property type="protein sequence ID" value="CNL39455.1"/>
    <property type="molecule type" value="Genomic_DNA"/>
</dbReference>
<feature type="transmembrane region" description="Helical" evidence="6">
    <location>
        <begin position="54"/>
        <end position="75"/>
    </location>
</feature>
<name>A0A0T9TWN6_YERAL</name>
<dbReference type="GO" id="GO:0005886">
    <property type="term" value="C:plasma membrane"/>
    <property type="evidence" value="ECO:0007669"/>
    <property type="project" value="TreeGrafter"/>
</dbReference>
<dbReference type="STRING" id="1453495.AT01_3037"/>
<evidence type="ECO:0000256" key="6">
    <source>
        <dbReference type="SAM" id="Phobius"/>
    </source>
</evidence>
<keyword evidence="3 6" id="KW-0812">Transmembrane</keyword>
<dbReference type="GO" id="GO:0015209">
    <property type="term" value="F:cytosine transmembrane transporter activity"/>
    <property type="evidence" value="ECO:0007669"/>
    <property type="project" value="InterPro"/>
</dbReference>
<dbReference type="CDD" id="cd11484">
    <property type="entry name" value="SLC-NCS1sbd_CobB-like"/>
    <property type="match status" value="1"/>
</dbReference>
<protein>
    <submittedName>
        <fullName evidence="7 8">Permease</fullName>
    </submittedName>
</protein>
<feature type="transmembrane region" description="Helical" evidence="6">
    <location>
        <begin position="378"/>
        <end position="396"/>
    </location>
</feature>
<feature type="transmembrane region" description="Helical" evidence="6">
    <location>
        <begin position="20"/>
        <end position="42"/>
    </location>
</feature>
<organism evidence="7 10">
    <name type="scientific">Yersinia aldovae</name>
    <dbReference type="NCBI Taxonomy" id="29483"/>
    <lineage>
        <taxon>Bacteria</taxon>
        <taxon>Pseudomonadati</taxon>
        <taxon>Pseudomonadota</taxon>
        <taxon>Gammaproteobacteria</taxon>
        <taxon>Enterobacterales</taxon>
        <taxon>Yersiniaceae</taxon>
        <taxon>Yersinia</taxon>
    </lineage>
</organism>
<dbReference type="Proteomes" id="UP000041595">
    <property type="component" value="Unassembled WGS sequence"/>
</dbReference>
<sequence length="437" mass="46283">MIMIKTEDYPLSRVPQDKRVSFFSVAIVYMGALTSLDQFMLGAVLGNSMTLTDAFTALFVASIIFCVVTYGLGMAGMREGVSGSLLARWCGFGRLGAALVGVVVAVSLLGWFGIQNAIFAKSLDFALGQKLGFNLAAILSGSLLTILVAFGFKALRIAARIAVPMFILLVAYISFKILTGHNMSDISQLTAAGDTLSTSAGITIVMGGAIMASLVTPDLTRYSKNGKHVLGVIFIGIIVGKCAVNGLAILIAKTLGTADVVSIMSQAVGVTGLLVVVFSTLKVNDLNLYCSSLGIVNVVEGLTGKKLKYLSTTLVIGGLGTTLSVLGILDRFVDFLTVMGIVLPPIIGIMLTDYYVLRSHRKILDMSRLEGKLPDETQTPVIGWVAIITSIVGSIVGVMVEWGIPTINSLLAASLIYWLCKVAVNRNQKPVESEKAI</sequence>
<reference evidence="7 10" key="1">
    <citation type="submission" date="2015-03" db="EMBL/GenBank/DDBJ databases">
        <authorList>
            <person name="Murphy D."/>
        </authorList>
    </citation>
    <scope>NUCLEOTIDE SEQUENCE [LARGE SCALE GENOMIC DNA]</scope>
    <source>
        <strain evidence="7 10">IP06005</strain>
    </source>
</reference>
<feature type="transmembrane region" description="Helical" evidence="6">
    <location>
        <begin position="335"/>
        <end position="357"/>
    </location>
</feature>
<dbReference type="PANTHER" id="PTHR30569">
    <property type="entry name" value="CYTOSINE TRANSPORTER CODB"/>
    <property type="match status" value="1"/>
</dbReference>
<evidence type="ECO:0000313" key="9">
    <source>
        <dbReference type="Proteomes" id="UP000038647"/>
    </source>
</evidence>
<dbReference type="InterPro" id="IPR030191">
    <property type="entry name" value="CodB"/>
</dbReference>
<dbReference type="EMBL" id="CQEJ01000009">
    <property type="protein sequence ID" value="CNL06177.1"/>
    <property type="molecule type" value="Genomic_DNA"/>
</dbReference>
<comment type="subcellular location">
    <subcellularLocation>
        <location evidence="1">Membrane</location>
        <topology evidence="1">Multi-pass membrane protein</topology>
    </subcellularLocation>
</comment>
<evidence type="ECO:0000256" key="2">
    <source>
        <dbReference type="ARBA" id="ARBA00008974"/>
    </source>
</evidence>
<dbReference type="Gene3D" id="1.10.4160.10">
    <property type="entry name" value="Hydantoin permease"/>
    <property type="match status" value="1"/>
</dbReference>
<evidence type="ECO:0000256" key="5">
    <source>
        <dbReference type="ARBA" id="ARBA00023136"/>
    </source>
</evidence>
<dbReference type="AlphaFoldDB" id="A0A0T9TWN6"/>
<comment type="similarity">
    <text evidence="2">Belongs to the purine-cytosine permease (2.A.39) family.</text>
</comment>
<feature type="transmembrane region" description="Helical" evidence="6">
    <location>
        <begin position="157"/>
        <end position="175"/>
    </location>
</feature>
<evidence type="ECO:0000313" key="8">
    <source>
        <dbReference type="EMBL" id="CNL39455.1"/>
    </source>
</evidence>
<dbReference type="Pfam" id="PF02133">
    <property type="entry name" value="Transp_cyt_pur"/>
    <property type="match status" value="1"/>
</dbReference>
<evidence type="ECO:0000256" key="3">
    <source>
        <dbReference type="ARBA" id="ARBA00022692"/>
    </source>
</evidence>
<dbReference type="InterPro" id="IPR001248">
    <property type="entry name" value="Pur-cyt_permease"/>
</dbReference>
<feature type="transmembrane region" description="Helical" evidence="6">
    <location>
        <begin position="402"/>
        <end position="420"/>
    </location>
</feature>
<dbReference type="PANTHER" id="PTHR30569:SF0">
    <property type="entry name" value="CYTOSINE PERMEASE"/>
    <property type="match status" value="1"/>
</dbReference>
<feature type="transmembrane region" description="Helical" evidence="6">
    <location>
        <begin position="95"/>
        <end position="119"/>
    </location>
</feature>
<proteinExistence type="inferred from homology"/>
<keyword evidence="9" id="KW-1185">Reference proteome</keyword>
<dbReference type="eggNOG" id="COG1457">
    <property type="taxonomic scope" value="Bacteria"/>
</dbReference>
<feature type="transmembrane region" description="Helical" evidence="6">
    <location>
        <begin position="195"/>
        <end position="216"/>
    </location>
</feature>
<dbReference type="Proteomes" id="UP000038647">
    <property type="component" value="Unassembled WGS sequence"/>
</dbReference>
<feature type="transmembrane region" description="Helical" evidence="6">
    <location>
        <begin position="228"/>
        <end position="251"/>
    </location>
</feature>
<feature type="transmembrane region" description="Helical" evidence="6">
    <location>
        <begin position="131"/>
        <end position="150"/>
    </location>
</feature>
<keyword evidence="4 6" id="KW-1133">Transmembrane helix</keyword>
<feature type="transmembrane region" description="Helical" evidence="6">
    <location>
        <begin position="263"/>
        <end position="281"/>
    </location>
</feature>
<evidence type="ECO:0000313" key="7">
    <source>
        <dbReference type="EMBL" id="CNL06177.1"/>
    </source>
</evidence>
<evidence type="ECO:0000256" key="4">
    <source>
        <dbReference type="ARBA" id="ARBA00022989"/>
    </source>
</evidence>
<feature type="transmembrane region" description="Helical" evidence="6">
    <location>
        <begin position="309"/>
        <end position="329"/>
    </location>
</feature>